<organism evidence="4">
    <name type="scientific">Noctiluca scintillans</name>
    <name type="common">Sea sparkle</name>
    <name type="synonym">Red tide dinoflagellate</name>
    <dbReference type="NCBI Taxonomy" id="2966"/>
    <lineage>
        <taxon>Eukaryota</taxon>
        <taxon>Sar</taxon>
        <taxon>Alveolata</taxon>
        <taxon>Dinophyceae</taxon>
        <taxon>Noctilucales</taxon>
        <taxon>Noctilucaceae</taxon>
        <taxon>Noctiluca</taxon>
    </lineage>
</organism>
<dbReference type="AlphaFoldDB" id="A0A7S1AUU1"/>
<sequence>MDLNQLEEIILQKVAQRTPPRMNEDTYIAKAFRYHDLDSSGLCDFQRFKQALSPFSSGLTEQDLFAIFQRYSPGNGADRLNYKSFATEFVSGVRRETGQEEEASNGRERLEDTIARMKVFLFSQGPRTVFALTSAFRDADVQNTRTLTANVFVNVLCNFFAGSGCPVSADQAENLFNTFRQAYTPNMVAYDELFLALKDEPSNERRESIRKAFRRLDAPSGLVDINEMIDAYNANRHPQVSDRTRDSGEVLSEFADTLKELVAFRRGNRAHPSDLVAWEEFEDYYKFVSCCFRSDEAFCNILQKVWDLDKAKDVSIEARRAQGAPAAGIPPKSRAGLHHWQANTLPRSPQYRAKLIQGVDLEEVLHRARRSIAIKGGLRKAVECVEVLYSMDDDVDDLLDVYEFRRGCEKIGIRFRDDEENAIFEAAGEQPAPGPRGQPTKLRLPTFLDMLHGHLSPHRQQAIERAFAALGGSAETFVSPSALREGFNVDNHPLVLKGELDPAYVHTEFLDTFSLLAHVRGGCVDGMVSFSDFLAYYKVVSSNIDNDAFFELLLSRLWTQGADGGFGHSQTSPRKGTNEMYASPMAERRPPAFDGPSAYSTATEAQTQVHRRYLRKPAVEEPVPVEAPSNFAKVSPITKSNVMFTDAASTELNQVILRLRQAIARRGLKGWKMLVEHFNNSDSRKNGSIMRLDWERMQKSMGLGLSPEERESLFKRLSRDRRDGAMDYNQCLRLLKVNLNQRQVDLCSLLFDQLKEHDQEVVLTPIFKQCFDPRNTPMCMLGRKSAQQAKMEFAEAADFFGDVGGFDMEAFLDFFSMVAVLCEDQDEFQLMTTAAFGVSA</sequence>
<dbReference type="InterPro" id="IPR011992">
    <property type="entry name" value="EF-hand-dom_pair"/>
</dbReference>
<evidence type="ECO:0000313" key="4">
    <source>
        <dbReference type="EMBL" id="CAD8865906.1"/>
    </source>
</evidence>
<evidence type="ECO:0000256" key="2">
    <source>
        <dbReference type="ARBA" id="ARBA00022737"/>
    </source>
</evidence>
<keyword evidence="1" id="KW-0479">Metal-binding</keyword>
<dbReference type="PANTHER" id="PTHR34524">
    <property type="entry name" value="CALCYPHOSIN"/>
    <property type="match status" value="1"/>
</dbReference>
<dbReference type="EMBL" id="HBFQ01056769">
    <property type="protein sequence ID" value="CAD8865906.1"/>
    <property type="molecule type" value="Transcribed_RNA"/>
</dbReference>
<dbReference type="SUPFAM" id="SSF47473">
    <property type="entry name" value="EF-hand"/>
    <property type="match status" value="3"/>
</dbReference>
<protein>
    <submittedName>
        <fullName evidence="4">Uncharacterized protein</fullName>
    </submittedName>
</protein>
<proteinExistence type="predicted"/>
<evidence type="ECO:0000256" key="3">
    <source>
        <dbReference type="ARBA" id="ARBA00022837"/>
    </source>
</evidence>
<dbReference type="PANTHER" id="PTHR34524:SF6">
    <property type="entry name" value="CALCYPHOSINE LIKE"/>
    <property type="match status" value="1"/>
</dbReference>
<keyword evidence="2" id="KW-0677">Repeat</keyword>
<dbReference type="GO" id="GO:0046872">
    <property type="term" value="F:metal ion binding"/>
    <property type="evidence" value="ECO:0007669"/>
    <property type="project" value="UniProtKB-KW"/>
</dbReference>
<keyword evidence="3" id="KW-0106">Calcium</keyword>
<reference evidence="4" key="1">
    <citation type="submission" date="2021-01" db="EMBL/GenBank/DDBJ databases">
        <authorList>
            <person name="Corre E."/>
            <person name="Pelletier E."/>
            <person name="Niang G."/>
            <person name="Scheremetjew M."/>
            <person name="Finn R."/>
            <person name="Kale V."/>
            <person name="Holt S."/>
            <person name="Cochrane G."/>
            <person name="Meng A."/>
            <person name="Brown T."/>
            <person name="Cohen L."/>
        </authorList>
    </citation>
    <scope>NUCLEOTIDE SEQUENCE</scope>
</reference>
<accession>A0A7S1AUU1</accession>
<name>A0A7S1AUU1_NOCSC</name>
<evidence type="ECO:0000256" key="1">
    <source>
        <dbReference type="ARBA" id="ARBA00022723"/>
    </source>
</evidence>
<gene>
    <name evidence="4" type="ORF">NSCI0253_LOCUS40261</name>
</gene>
<dbReference type="Gene3D" id="1.10.238.10">
    <property type="entry name" value="EF-hand"/>
    <property type="match status" value="5"/>
</dbReference>
<dbReference type="InterPro" id="IPR051581">
    <property type="entry name" value="Ca-bind"/>
</dbReference>